<dbReference type="EMBL" id="SLXV01000032">
    <property type="protein sequence ID" value="TCP65559.1"/>
    <property type="molecule type" value="Genomic_DNA"/>
</dbReference>
<dbReference type="PRINTS" id="PR00080">
    <property type="entry name" value="SDRFAMILY"/>
</dbReference>
<dbReference type="PRINTS" id="PR00081">
    <property type="entry name" value="GDHRDH"/>
</dbReference>
<organism evidence="4 5">
    <name type="scientific">Baia soyae</name>
    <dbReference type="NCBI Taxonomy" id="1544746"/>
    <lineage>
        <taxon>Bacteria</taxon>
        <taxon>Bacillati</taxon>
        <taxon>Bacillota</taxon>
        <taxon>Bacilli</taxon>
        <taxon>Bacillales</taxon>
        <taxon>Thermoactinomycetaceae</taxon>
        <taxon>Baia</taxon>
    </lineage>
</organism>
<evidence type="ECO:0000313" key="5">
    <source>
        <dbReference type="Proteomes" id="UP000294746"/>
    </source>
</evidence>
<dbReference type="InterPro" id="IPR020904">
    <property type="entry name" value="Sc_DH/Rdtase_CS"/>
</dbReference>
<dbReference type="PANTHER" id="PTHR44196:SF1">
    <property type="entry name" value="DEHYDROGENASE_REDUCTASE SDR FAMILY MEMBER 7B"/>
    <property type="match status" value="1"/>
</dbReference>
<dbReference type="Proteomes" id="UP000294746">
    <property type="component" value="Unassembled WGS sequence"/>
</dbReference>
<dbReference type="RefSeq" id="WP_131849357.1">
    <property type="nucleotide sequence ID" value="NZ_SLXV01000032.1"/>
</dbReference>
<evidence type="ECO:0000256" key="2">
    <source>
        <dbReference type="ARBA" id="ARBA00023002"/>
    </source>
</evidence>
<sequence>MKKSGNTILITGGGSGIGLAFAERFIKAGNRVLICGRRESALQKAKEQFPSLITYTCDLTIESECIALFDWVIDNHPEVNVLVNNAGILQRFNVLTADVKDNWSYFNQEMIANLEAPIHLTMLFAPFFAKKEEATIINVSSGLAFTPLAVTPIYSATKAAIHSFTMSLRHQLSDTSVEVIEVVPPAVATDLGGGSWLRTQVEKLDDFADGIFKGLEEGKTEIGYSTSAARLRMSRDQVDEYVDKMYNAMKDSIA</sequence>
<protein>
    <submittedName>
        <fullName evidence="4">Putative oxidoreductase</fullName>
    </submittedName>
</protein>
<dbReference type="Pfam" id="PF00106">
    <property type="entry name" value="adh_short"/>
    <property type="match status" value="1"/>
</dbReference>
<dbReference type="AlphaFoldDB" id="A0A4R2RRV9"/>
<evidence type="ECO:0000256" key="3">
    <source>
        <dbReference type="RuleBase" id="RU000363"/>
    </source>
</evidence>
<dbReference type="OrthoDB" id="9810734at2"/>
<keyword evidence="5" id="KW-1185">Reference proteome</keyword>
<evidence type="ECO:0000313" key="4">
    <source>
        <dbReference type="EMBL" id="TCP65559.1"/>
    </source>
</evidence>
<name>A0A4R2RRV9_9BACL</name>
<accession>A0A4R2RRV9</accession>
<dbReference type="PANTHER" id="PTHR44196">
    <property type="entry name" value="DEHYDROGENASE/REDUCTASE SDR FAMILY MEMBER 7B"/>
    <property type="match status" value="1"/>
</dbReference>
<keyword evidence="2" id="KW-0560">Oxidoreductase</keyword>
<evidence type="ECO:0000256" key="1">
    <source>
        <dbReference type="ARBA" id="ARBA00006484"/>
    </source>
</evidence>
<dbReference type="InterPro" id="IPR002347">
    <property type="entry name" value="SDR_fam"/>
</dbReference>
<reference evidence="4 5" key="1">
    <citation type="submission" date="2019-03" db="EMBL/GenBank/DDBJ databases">
        <title>Genomic Encyclopedia of Type Strains, Phase IV (KMG-IV): sequencing the most valuable type-strain genomes for metagenomic binning, comparative biology and taxonomic classification.</title>
        <authorList>
            <person name="Goeker M."/>
        </authorList>
    </citation>
    <scope>NUCLEOTIDE SEQUENCE [LARGE SCALE GENOMIC DNA]</scope>
    <source>
        <strain evidence="4 5">DSM 46831</strain>
    </source>
</reference>
<comment type="similarity">
    <text evidence="1 3">Belongs to the short-chain dehydrogenases/reductases (SDR) family.</text>
</comment>
<dbReference type="InterPro" id="IPR036291">
    <property type="entry name" value="NAD(P)-bd_dom_sf"/>
</dbReference>
<dbReference type="GO" id="GO:0016020">
    <property type="term" value="C:membrane"/>
    <property type="evidence" value="ECO:0007669"/>
    <property type="project" value="TreeGrafter"/>
</dbReference>
<dbReference type="SUPFAM" id="SSF51735">
    <property type="entry name" value="NAD(P)-binding Rossmann-fold domains"/>
    <property type="match status" value="1"/>
</dbReference>
<gene>
    <name evidence="4" type="ORF">EDD57_13242</name>
</gene>
<proteinExistence type="inferred from homology"/>
<dbReference type="Gene3D" id="3.40.50.720">
    <property type="entry name" value="NAD(P)-binding Rossmann-like Domain"/>
    <property type="match status" value="1"/>
</dbReference>
<comment type="caution">
    <text evidence="4">The sequence shown here is derived from an EMBL/GenBank/DDBJ whole genome shotgun (WGS) entry which is preliminary data.</text>
</comment>
<dbReference type="GO" id="GO:0016491">
    <property type="term" value="F:oxidoreductase activity"/>
    <property type="evidence" value="ECO:0007669"/>
    <property type="project" value="UniProtKB-KW"/>
</dbReference>
<dbReference type="PROSITE" id="PS00061">
    <property type="entry name" value="ADH_SHORT"/>
    <property type="match status" value="1"/>
</dbReference>